<organism evidence="2 3">
    <name type="scientific">Bremerella volcania</name>
    <dbReference type="NCBI Taxonomy" id="2527984"/>
    <lineage>
        <taxon>Bacteria</taxon>
        <taxon>Pseudomonadati</taxon>
        <taxon>Planctomycetota</taxon>
        <taxon>Planctomycetia</taxon>
        <taxon>Pirellulales</taxon>
        <taxon>Pirellulaceae</taxon>
        <taxon>Bremerella</taxon>
    </lineage>
</organism>
<evidence type="ECO:0000313" key="3">
    <source>
        <dbReference type="Proteomes" id="UP000318626"/>
    </source>
</evidence>
<dbReference type="EMBL" id="CP036289">
    <property type="protein sequence ID" value="QDU76712.1"/>
    <property type="molecule type" value="Genomic_DNA"/>
</dbReference>
<dbReference type="KEGG" id="bvo:Pan97_37670"/>
<dbReference type="Proteomes" id="UP000318626">
    <property type="component" value="Chromosome"/>
</dbReference>
<dbReference type="AlphaFoldDB" id="A0A518CBW0"/>
<accession>A0A518CBW0</accession>
<reference evidence="3" key="1">
    <citation type="submission" date="2019-02" db="EMBL/GenBank/DDBJ databases">
        <title>Deep-cultivation of Planctomycetes and their phenomic and genomic characterization uncovers novel biology.</title>
        <authorList>
            <person name="Wiegand S."/>
            <person name="Jogler M."/>
            <person name="Boedeker C."/>
            <person name="Pinto D."/>
            <person name="Vollmers J."/>
            <person name="Rivas-Marin E."/>
            <person name="Kohn T."/>
            <person name="Peeters S.H."/>
            <person name="Heuer A."/>
            <person name="Rast P."/>
            <person name="Oberbeckmann S."/>
            <person name="Bunk B."/>
            <person name="Jeske O."/>
            <person name="Meyerdierks A."/>
            <person name="Storesund J.E."/>
            <person name="Kallscheuer N."/>
            <person name="Luecker S."/>
            <person name="Lage O.M."/>
            <person name="Pohl T."/>
            <person name="Merkel B.J."/>
            <person name="Hornburger P."/>
            <person name="Mueller R.-W."/>
            <person name="Bruemmer F."/>
            <person name="Labrenz M."/>
            <person name="Spormann A.M."/>
            <person name="Op den Camp H."/>
            <person name="Overmann J."/>
            <person name="Amann R."/>
            <person name="Jetten M.S.M."/>
            <person name="Mascher T."/>
            <person name="Medema M.H."/>
            <person name="Devos D.P."/>
            <person name="Kaster A.-K."/>
            <person name="Ovreas L."/>
            <person name="Rohde M."/>
            <person name="Galperin M.Y."/>
            <person name="Jogler C."/>
        </authorList>
    </citation>
    <scope>NUCLEOTIDE SEQUENCE [LARGE SCALE GENOMIC DNA]</scope>
    <source>
        <strain evidence="3">Pan97</strain>
    </source>
</reference>
<gene>
    <name evidence="2" type="ORF">Pan97_37670</name>
</gene>
<evidence type="ECO:0000313" key="2">
    <source>
        <dbReference type="EMBL" id="QDU76712.1"/>
    </source>
</evidence>
<feature type="region of interest" description="Disordered" evidence="1">
    <location>
        <begin position="137"/>
        <end position="158"/>
    </location>
</feature>
<name>A0A518CBW0_9BACT</name>
<keyword evidence="3" id="KW-1185">Reference proteome</keyword>
<protein>
    <submittedName>
        <fullName evidence="2">Uncharacterized protein</fullName>
    </submittedName>
</protein>
<evidence type="ECO:0000256" key="1">
    <source>
        <dbReference type="SAM" id="MobiDB-lite"/>
    </source>
</evidence>
<sequence length="158" mass="18339">MADDRASLTAPDTLQNVNRNLGISIPRRHAQRANRMTRECSRCQKIDDENSRRWVNDQTSNFIGNRLNLAAAVRTDRTMMLRRCIRIFGVTTRCNRSSLKNIRCRTMHTTPPWPNCQQRGEDENQGWLKQAMHVRANPQKKTMHSSLSSTKVKPSWFS</sequence>
<proteinExistence type="predicted"/>
<feature type="compositionally biased region" description="Polar residues" evidence="1">
    <location>
        <begin position="144"/>
        <end position="158"/>
    </location>
</feature>